<reference evidence="1" key="1">
    <citation type="submission" date="2014-05" db="EMBL/GenBank/DDBJ databases">
        <authorList>
            <person name="Chronopoulou M."/>
        </authorList>
    </citation>
    <scope>NUCLEOTIDE SEQUENCE</scope>
    <source>
        <tissue evidence="1">Whole organism</tissue>
    </source>
</reference>
<feature type="non-terminal residue" evidence="1">
    <location>
        <position position="134"/>
    </location>
</feature>
<feature type="non-terminal residue" evidence="1">
    <location>
        <position position="1"/>
    </location>
</feature>
<proteinExistence type="predicted"/>
<name>A0A0K2ULD1_LEPSM</name>
<organism evidence="1">
    <name type="scientific">Lepeophtheirus salmonis</name>
    <name type="common">Salmon louse</name>
    <name type="synonym">Caligus salmonis</name>
    <dbReference type="NCBI Taxonomy" id="72036"/>
    <lineage>
        <taxon>Eukaryota</taxon>
        <taxon>Metazoa</taxon>
        <taxon>Ecdysozoa</taxon>
        <taxon>Arthropoda</taxon>
        <taxon>Crustacea</taxon>
        <taxon>Multicrustacea</taxon>
        <taxon>Hexanauplia</taxon>
        <taxon>Copepoda</taxon>
        <taxon>Siphonostomatoida</taxon>
        <taxon>Caligidae</taxon>
        <taxon>Lepeophtheirus</taxon>
    </lineage>
</organism>
<dbReference type="AlphaFoldDB" id="A0A0K2ULD1"/>
<accession>A0A0K2ULD1</accession>
<protein>
    <submittedName>
        <fullName evidence="1">Uncharacterized protein</fullName>
    </submittedName>
</protein>
<evidence type="ECO:0000313" key="1">
    <source>
        <dbReference type="EMBL" id="CDW39074.1"/>
    </source>
</evidence>
<dbReference type="EMBL" id="HACA01021713">
    <property type="protein sequence ID" value="CDW39074.1"/>
    <property type="molecule type" value="Transcribed_RNA"/>
</dbReference>
<sequence length="134" mass="15077">VKKSTVNPTALKAIMKFKEDKGLTITPFTKNKSASLEVGGGSNEKKKERVQNKDVVITADGKKIMSEVVPFAKGQSLMYDGWWRASGQSPMLRYEEGNLLFRTDIDLDIKELEELIAKLVWTSFDFFSLLLTLS</sequence>